<gene>
    <name evidence="3" type="ORF">N0D28_08085</name>
</gene>
<dbReference type="InterPro" id="IPR000160">
    <property type="entry name" value="GGDEF_dom"/>
</dbReference>
<keyword evidence="1" id="KW-0812">Transmembrane</keyword>
<reference evidence="3" key="1">
    <citation type="submission" date="2022-09" db="EMBL/GenBank/DDBJ databases">
        <title>genome sequence of Deinococcus rubellus.</title>
        <authorList>
            <person name="Srinivasan S."/>
        </authorList>
    </citation>
    <scope>NUCLEOTIDE SEQUENCE</scope>
    <source>
        <strain evidence="3">Ant6</strain>
    </source>
</reference>
<dbReference type="PROSITE" id="PS50887">
    <property type="entry name" value="GGDEF"/>
    <property type="match status" value="1"/>
</dbReference>
<dbReference type="PANTHER" id="PTHR45138:SF9">
    <property type="entry name" value="DIGUANYLATE CYCLASE DGCM-RELATED"/>
    <property type="match status" value="1"/>
</dbReference>
<dbReference type="Gene3D" id="3.30.70.270">
    <property type="match status" value="1"/>
</dbReference>
<feature type="transmembrane region" description="Helical" evidence="1">
    <location>
        <begin position="164"/>
        <end position="184"/>
    </location>
</feature>
<keyword evidence="1" id="KW-0472">Membrane</keyword>
<dbReference type="InterPro" id="IPR050469">
    <property type="entry name" value="Diguanylate_Cyclase"/>
</dbReference>
<protein>
    <submittedName>
        <fullName evidence="3">GGDEF domain-containing protein</fullName>
    </submittedName>
</protein>
<keyword evidence="1" id="KW-1133">Transmembrane helix</keyword>
<dbReference type="SMART" id="SM00267">
    <property type="entry name" value="GGDEF"/>
    <property type="match status" value="1"/>
</dbReference>
<feature type="transmembrane region" description="Helical" evidence="1">
    <location>
        <begin position="113"/>
        <end position="129"/>
    </location>
</feature>
<organism evidence="3 4">
    <name type="scientific">Deinococcus rubellus</name>
    <dbReference type="NCBI Taxonomy" id="1889240"/>
    <lineage>
        <taxon>Bacteria</taxon>
        <taxon>Thermotogati</taxon>
        <taxon>Deinococcota</taxon>
        <taxon>Deinococci</taxon>
        <taxon>Deinococcales</taxon>
        <taxon>Deinococcaceae</taxon>
        <taxon>Deinococcus</taxon>
    </lineage>
</organism>
<dbReference type="Pfam" id="PF00990">
    <property type="entry name" value="GGDEF"/>
    <property type="match status" value="1"/>
</dbReference>
<dbReference type="PANTHER" id="PTHR45138">
    <property type="entry name" value="REGULATORY COMPONENTS OF SENSORY TRANSDUCTION SYSTEM"/>
    <property type="match status" value="1"/>
</dbReference>
<proteinExistence type="predicted"/>
<feature type="transmembrane region" description="Helical" evidence="1">
    <location>
        <begin position="24"/>
        <end position="46"/>
    </location>
</feature>
<feature type="transmembrane region" description="Helical" evidence="1">
    <location>
        <begin position="136"/>
        <end position="152"/>
    </location>
</feature>
<dbReference type="EMBL" id="CP104213">
    <property type="protein sequence ID" value="UWX62731.1"/>
    <property type="molecule type" value="Genomic_DNA"/>
</dbReference>
<keyword evidence="4" id="KW-1185">Reference proteome</keyword>
<dbReference type="InterPro" id="IPR029787">
    <property type="entry name" value="Nucleotide_cyclase"/>
</dbReference>
<name>A0ABY5YDD7_9DEIO</name>
<accession>A0ABY5YDD7</accession>
<evidence type="ECO:0000259" key="2">
    <source>
        <dbReference type="PROSITE" id="PS50887"/>
    </source>
</evidence>
<evidence type="ECO:0000313" key="3">
    <source>
        <dbReference type="EMBL" id="UWX62731.1"/>
    </source>
</evidence>
<dbReference type="Proteomes" id="UP001060261">
    <property type="component" value="Chromosome"/>
</dbReference>
<dbReference type="NCBIfam" id="TIGR00254">
    <property type="entry name" value="GGDEF"/>
    <property type="match status" value="1"/>
</dbReference>
<dbReference type="SUPFAM" id="SSF55073">
    <property type="entry name" value="Nucleotide cyclase"/>
    <property type="match status" value="1"/>
</dbReference>
<dbReference type="CDD" id="cd01949">
    <property type="entry name" value="GGDEF"/>
    <property type="match status" value="1"/>
</dbReference>
<evidence type="ECO:0000256" key="1">
    <source>
        <dbReference type="SAM" id="Phobius"/>
    </source>
</evidence>
<dbReference type="RefSeq" id="WP_260559026.1">
    <property type="nucleotide sequence ID" value="NZ_BAABEC010000059.1"/>
</dbReference>
<evidence type="ECO:0000313" key="4">
    <source>
        <dbReference type="Proteomes" id="UP001060261"/>
    </source>
</evidence>
<feature type="transmembrane region" description="Helical" evidence="1">
    <location>
        <begin position="52"/>
        <end position="72"/>
    </location>
</feature>
<dbReference type="InterPro" id="IPR043128">
    <property type="entry name" value="Rev_trsase/Diguanyl_cyclase"/>
</dbReference>
<sequence length="371" mass="39973">MAAHDFSLHLPAYDPYGEAVRRRLYIGAVSFGVLLLGGSVALQWWLNLREPYLLYIAPLLLILGLADLWWLLTKRSLAVAEIVGIGVLAAATVVHVALVSLGPQPQGAYPNSGPYWTVVCVCTLAFLALPPRRAATFNLAFVVLAVAVPWVLPGSQVSHFAAGLVRLQLNAVIVVLLIWGLAWFRAQHASQAETQELLRQMAFTDALTRLPNRRAVYPAVDALLSDAARGQSGSLFLVDLDHFKRINDQYGHSVGDEVLVAAGQVLRNCAAEVGANPPTVGRWGGEEFIVVMPGTTPESARVRAEQLLAEFRAWSWPHGLRVTVSIGSSSVRSGEEFSALLARADEAMYAAKSAGRDRAVASGSAALVFPH</sequence>
<feature type="domain" description="GGDEF" evidence="2">
    <location>
        <begin position="231"/>
        <end position="364"/>
    </location>
</feature>
<feature type="transmembrane region" description="Helical" evidence="1">
    <location>
        <begin position="79"/>
        <end position="101"/>
    </location>
</feature>